<dbReference type="EMBL" id="JACGWJ010000003">
    <property type="protein sequence ID" value="KAL0431455.1"/>
    <property type="molecule type" value="Genomic_DNA"/>
</dbReference>
<name>A0AAW2VPR3_SESRA</name>
<sequence length="53" mass="5277">MRVTSRHCLELASRGAAGSARGSDSTCSTPLAQPGLEAPAASSSPKVPSTSMC</sequence>
<reference evidence="2" key="1">
    <citation type="submission" date="2020-06" db="EMBL/GenBank/DDBJ databases">
        <authorList>
            <person name="Li T."/>
            <person name="Hu X."/>
            <person name="Zhang T."/>
            <person name="Song X."/>
            <person name="Zhang H."/>
            <person name="Dai N."/>
            <person name="Sheng W."/>
            <person name="Hou X."/>
            <person name="Wei L."/>
        </authorList>
    </citation>
    <scope>NUCLEOTIDE SEQUENCE</scope>
    <source>
        <strain evidence="2">G02</strain>
        <tissue evidence="2">Leaf</tissue>
    </source>
</reference>
<dbReference type="AlphaFoldDB" id="A0AAW2VPR3"/>
<evidence type="ECO:0000256" key="1">
    <source>
        <dbReference type="SAM" id="MobiDB-lite"/>
    </source>
</evidence>
<proteinExistence type="predicted"/>
<gene>
    <name evidence="2" type="ORF">Sradi_0771500</name>
</gene>
<feature type="compositionally biased region" description="Low complexity" evidence="1">
    <location>
        <begin position="13"/>
        <end position="23"/>
    </location>
</feature>
<organism evidence="2">
    <name type="scientific">Sesamum radiatum</name>
    <name type="common">Black benniseed</name>
    <dbReference type="NCBI Taxonomy" id="300843"/>
    <lineage>
        <taxon>Eukaryota</taxon>
        <taxon>Viridiplantae</taxon>
        <taxon>Streptophyta</taxon>
        <taxon>Embryophyta</taxon>
        <taxon>Tracheophyta</taxon>
        <taxon>Spermatophyta</taxon>
        <taxon>Magnoliopsida</taxon>
        <taxon>eudicotyledons</taxon>
        <taxon>Gunneridae</taxon>
        <taxon>Pentapetalae</taxon>
        <taxon>asterids</taxon>
        <taxon>lamiids</taxon>
        <taxon>Lamiales</taxon>
        <taxon>Pedaliaceae</taxon>
        <taxon>Sesamum</taxon>
    </lineage>
</organism>
<accession>A0AAW2VPR3</accession>
<feature type="region of interest" description="Disordered" evidence="1">
    <location>
        <begin position="13"/>
        <end position="53"/>
    </location>
</feature>
<feature type="compositionally biased region" description="Low complexity" evidence="1">
    <location>
        <begin position="38"/>
        <end position="53"/>
    </location>
</feature>
<comment type="caution">
    <text evidence="2">The sequence shown here is derived from an EMBL/GenBank/DDBJ whole genome shotgun (WGS) entry which is preliminary data.</text>
</comment>
<protein>
    <submittedName>
        <fullName evidence="2">Uncharacterized protein</fullName>
    </submittedName>
</protein>
<evidence type="ECO:0000313" key="2">
    <source>
        <dbReference type="EMBL" id="KAL0431455.1"/>
    </source>
</evidence>
<reference evidence="2" key="2">
    <citation type="journal article" date="2024" name="Plant">
        <title>Genomic evolution and insights into agronomic trait innovations of Sesamum species.</title>
        <authorList>
            <person name="Miao H."/>
            <person name="Wang L."/>
            <person name="Qu L."/>
            <person name="Liu H."/>
            <person name="Sun Y."/>
            <person name="Le M."/>
            <person name="Wang Q."/>
            <person name="Wei S."/>
            <person name="Zheng Y."/>
            <person name="Lin W."/>
            <person name="Duan Y."/>
            <person name="Cao H."/>
            <person name="Xiong S."/>
            <person name="Wang X."/>
            <person name="Wei L."/>
            <person name="Li C."/>
            <person name="Ma Q."/>
            <person name="Ju M."/>
            <person name="Zhao R."/>
            <person name="Li G."/>
            <person name="Mu C."/>
            <person name="Tian Q."/>
            <person name="Mei H."/>
            <person name="Zhang T."/>
            <person name="Gao T."/>
            <person name="Zhang H."/>
        </authorList>
    </citation>
    <scope>NUCLEOTIDE SEQUENCE</scope>
    <source>
        <strain evidence="2">G02</strain>
    </source>
</reference>